<keyword evidence="8" id="KW-0067">ATP-binding</keyword>
<dbReference type="STRING" id="999627.SAMN05216236_11595"/>
<protein>
    <recommendedName>
        <fullName evidence="3">tRNA threonylcarbamoyladenosine biosynthesis protein TsaE</fullName>
    </recommendedName>
    <alternativeName>
        <fullName evidence="10">t(6)A37 threonylcarbamoyladenosine biosynthesis protein TsaE</fullName>
    </alternativeName>
</protein>
<dbReference type="NCBIfam" id="TIGR00150">
    <property type="entry name" value="T6A_YjeE"/>
    <property type="match status" value="1"/>
</dbReference>
<evidence type="ECO:0000313" key="12">
    <source>
        <dbReference type="Proteomes" id="UP000182466"/>
    </source>
</evidence>
<evidence type="ECO:0000256" key="1">
    <source>
        <dbReference type="ARBA" id="ARBA00004496"/>
    </source>
</evidence>
<evidence type="ECO:0000256" key="5">
    <source>
        <dbReference type="ARBA" id="ARBA00022694"/>
    </source>
</evidence>
<dbReference type="AlphaFoldDB" id="A0A1I7CB30"/>
<dbReference type="Gene3D" id="3.40.50.300">
    <property type="entry name" value="P-loop containing nucleotide triphosphate hydrolases"/>
    <property type="match status" value="1"/>
</dbReference>
<evidence type="ECO:0000256" key="9">
    <source>
        <dbReference type="ARBA" id="ARBA00022842"/>
    </source>
</evidence>
<dbReference type="SUPFAM" id="SSF52540">
    <property type="entry name" value="P-loop containing nucleoside triphosphate hydrolases"/>
    <property type="match status" value="1"/>
</dbReference>
<organism evidence="11 12">
    <name type="scientific">Sedimentitalea nanhaiensis</name>
    <dbReference type="NCBI Taxonomy" id="999627"/>
    <lineage>
        <taxon>Bacteria</taxon>
        <taxon>Pseudomonadati</taxon>
        <taxon>Pseudomonadota</taxon>
        <taxon>Alphaproteobacteria</taxon>
        <taxon>Rhodobacterales</taxon>
        <taxon>Paracoccaceae</taxon>
        <taxon>Sedimentitalea</taxon>
    </lineage>
</organism>
<evidence type="ECO:0000256" key="8">
    <source>
        <dbReference type="ARBA" id="ARBA00022840"/>
    </source>
</evidence>
<keyword evidence="6" id="KW-0479">Metal-binding</keyword>
<dbReference type="GO" id="GO:0005524">
    <property type="term" value="F:ATP binding"/>
    <property type="evidence" value="ECO:0007669"/>
    <property type="project" value="UniProtKB-KW"/>
</dbReference>
<accession>A0A1I7CB30</accession>
<keyword evidence="5" id="KW-0819">tRNA processing</keyword>
<dbReference type="PANTHER" id="PTHR33540:SF2">
    <property type="entry name" value="TRNA THREONYLCARBAMOYLADENOSINE BIOSYNTHESIS PROTEIN TSAE"/>
    <property type="match status" value="1"/>
</dbReference>
<sequence>MTLRSPDATADLAVAIGACLAPGECLLLDGPIGTGKTHFARHLIKSLLLENEDVPSPTFTLVQTYDTRAGDLWHADLYRLSALDEIEELGLSDAFDSAICLVEWPAKLGPLAPESALTIRFRLDDTAEESRQVELQWSDAKWGRKLEMLQNV</sequence>
<keyword evidence="7" id="KW-0547">Nucleotide-binding</keyword>
<comment type="similarity">
    <text evidence="2">Belongs to the TsaE family.</text>
</comment>
<evidence type="ECO:0000313" key="11">
    <source>
        <dbReference type="EMBL" id="SFT96607.1"/>
    </source>
</evidence>
<dbReference type="Proteomes" id="UP000182466">
    <property type="component" value="Unassembled WGS sequence"/>
</dbReference>
<evidence type="ECO:0000256" key="4">
    <source>
        <dbReference type="ARBA" id="ARBA00022490"/>
    </source>
</evidence>
<gene>
    <name evidence="11" type="ORF">SAMN05216236_11595</name>
</gene>
<dbReference type="eggNOG" id="COG0802">
    <property type="taxonomic scope" value="Bacteria"/>
</dbReference>
<keyword evidence="4" id="KW-0963">Cytoplasm</keyword>
<keyword evidence="9" id="KW-0460">Magnesium</keyword>
<dbReference type="InterPro" id="IPR003442">
    <property type="entry name" value="T6A_TsaE"/>
</dbReference>
<evidence type="ECO:0000256" key="6">
    <source>
        <dbReference type="ARBA" id="ARBA00022723"/>
    </source>
</evidence>
<dbReference type="EMBL" id="FPAW01000015">
    <property type="protein sequence ID" value="SFT96607.1"/>
    <property type="molecule type" value="Genomic_DNA"/>
</dbReference>
<name>A0A1I7CB30_9RHOB</name>
<proteinExistence type="inferred from homology"/>
<dbReference type="GO" id="GO:0002949">
    <property type="term" value="P:tRNA threonylcarbamoyladenosine modification"/>
    <property type="evidence" value="ECO:0007669"/>
    <property type="project" value="InterPro"/>
</dbReference>
<evidence type="ECO:0000256" key="10">
    <source>
        <dbReference type="ARBA" id="ARBA00032441"/>
    </source>
</evidence>
<reference evidence="11 12" key="1">
    <citation type="submission" date="2016-10" db="EMBL/GenBank/DDBJ databases">
        <authorList>
            <person name="de Groot N.N."/>
        </authorList>
    </citation>
    <scope>NUCLEOTIDE SEQUENCE [LARGE SCALE GENOMIC DNA]</scope>
    <source>
        <strain evidence="11 12">CGMCC 1.10959</strain>
    </source>
</reference>
<comment type="subcellular location">
    <subcellularLocation>
        <location evidence="1">Cytoplasm</location>
    </subcellularLocation>
</comment>
<dbReference type="GO" id="GO:0046872">
    <property type="term" value="F:metal ion binding"/>
    <property type="evidence" value="ECO:0007669"/>
    <property type="project" value="UniProtKB-KW"/>
</dbReference>
<dbReference type="Pfam" id="PF02367">
    <property type="entry name" value="TsaE"/>
    <property type="match status" value="1"/>
</dbReference>
<evidence type="ECO:0000256" key="7">
    <source>
        <dbReference type="ARBA" id="ARBA00022741"/>
    </source>
</evidence>
<keyword evidence="12" id="KW-1185">Reference proteome</keyword>
<dbReference type="InterPro" id="IPR027417">
    <property type="entry name" value="P-loop_NTPase"/>
</dbReference>
<dbReference type="GO" id="GO:0005737">
    <property type="term" value="C:cytoplasm"/>
    <property type="evidence" value="ECO:0007669"/>
    <property type="project" value="UniProtKB-SubCell"/>
</dbReference>
<evidence type="ECO:0000256" key="3">
    <source>
        <dbReference type="ARBA" id="ARBA00019010"/>
    </source>
</evidence>
<dbReference type="PANTHER" id="PTHR33540">
    <property type="entry name" value="TRNA THREONYLCARBAMOYLADENOSINE BIOSYNTHESIS PROTEIN TSAE"/>
    <property type="match status" value="1"/>
</dbReference>
<evidence type="ECO:0000256" key="2">
    <source>
        <dbReference type="ARBA" id="ARBA00007599"/>
    </source>
</evidence>